<dbReference type="Pfam" id="PF01490">
    <property type="entry name" value="Aa_trans"/>
    <property type="match status" value="1"/>
</dbReference>
<evidence type="ECO:0000256" key="3">
    <source>
        <dbReference type="ARBA" id="ARBA00022989"/>
    </source>
</evidence>
<gene>
    <name evidence="9" type="primary">LOC106013659</name>
</gene>
<evidence type="ECO:0000259" key="7">
    <source>
        <dbReference type="Pfam" id="PF01490"/>
    </source>
</evidence>
<evidence type="ECO:0000256" key="2">
    <source>
        <dbReference type="ARBA" id="ARBA00022692"/>
    </source>
</evidence>
<evidence type="ECO:0000256" key="6">
    <source>
        <dbReference type="SAM" id="Phobius"/>
    </source>
</evidence>
<evidence type="ECO:0000313" key="9">
    <source>
        <dbReference type="RefSeq" id="XP_012945428.1"/>
    </source>
</evidence>
<keyword evidence="3 6" id="KW-1133">Transmembrane helix</keyword>
<evidence type="ECO:0000256" key="5">
    <source>
        <dbReference type="SAM" id="MobiDB-lite"/>
    </source>
</evidence>
<feature type="transmembrane region" description="Helical" evidence="6">
    <location>
        <begin position="316"/>
        <end position="338"/>
    </location>
</feature>
<dbReference type="RefSeq" id="XP_012945428.1">
    <property type="nucleotide sequence ID" value="XM_013089974.1"/>
</dbReference>
<evidence type="ECO:0000256" key="4">
    <source>
        <dbReference type="ARBA" id="ARBA00023136"/>
    </source>
</evidence>
<dbReference type="PANTHER" id="PTHR22950:SF349">
    <property type="entry name" value="AMINO ACID TRANSPORTER TRANSMEMBRANE DOMAIN-CONTAINING PROTEIN"/>
    <property type="match status" value="1"/>
</dbReference>
<reference evidence="9" key="1">
    <citation type="submission" date="2025-08" db="UniProtKB">
        <authorList>
            <consortium name="RefSeq"/>
        </authorList>
    </citation>
    <scope>IDENTIFICATION</scope>
</reference>
<sequence length="392" mass="43512">MPPKRIYHPSKEDPTRYHYVSSDDDNDGSYVSFTHDVSRPLLSGAPTSFETSFPLEGAAVYDVTGAAAGTKNAARLPPDGDVWGVVRERVDKPGLSENPFSVPNTHQHSPDSVQQLLTSQSILLSTHSTIETENFEHSKCSNLQTLMNIIKGTIGTGILSLPLAFKSSGIWVGLFGFLLLASASVHSMHLLNNCAITIEKRTKLQLRNYQETVFQCFYTGPRRLQGLAHFMRSLVSVLIYIMQCSFCCIYIVWVATNVKPDLPDVSKRPAFGSWATMPMFFGTSVFSYESISLPFISYSNLAFIDLIINNNQVTRLYLSVNLILAAAMFISVGVQFYVPISVIVPTLEQRLRVKSERSKTILNLATRIGLITLICRVEATGFLNAIDYVYGE</sequence>
<evidence type="ECO:0000313" key="8">
    <source>
        <dbReference type="Proteomes" id="UP000694888"/>
    </source>
</evidence>
<keyword evidence="2 6" id="KW-0812">Transmembrane</keyword>
<feature type="domain" description="Amino acid transporter transmembrane" evidence="7">
    <location>
        <begin position="139"/>
        <end position="259"/>
    </location>
</feature>
<accession>A0ABM1AD54</accession>
<organism evidence="8 9">
    <name type="scientific">Aplysia californica</name>
    <name type="common">California sea hare</name>
    <dbReference type="NCBI Taxonomy" id="6500"/>
    <lineage>
        <taxon>Eukaryota</taxon>
        <taxon>Metazoa</taxon>
        <taxon>Spiralia</taxon>
        <taxon>Lophotrochozoa</taxon>
        <taxon>Mollusca</taxon>
        <taxon>Gastropoda</taxon>
        <taxon>Heterobranchia</taxon>
        <taxon>Euthyneura</taxon>
        <taxon>Tectipleura</taxon>
        <taxon>Aplysiida</taxon>
        <taxon>Aplysioidea</taxon>
        <taxon>Aplysiidae</taxon>
        <taxon>Aplysia</taxon>
    </lineage>
</organism>
<feature type="transmembrane region" description="Helical" evidence="6">
    <location>
        <begin position="171"/>
        <end position="191"/>
    </location>
</feature>
<feature type="transmembrane region" description="Helical" evidence="6">
    <location>
        <begin position="275"/>
        <end position="296"/>
    </location>
</feature>
<dbReference type="PANTHER" id="PTHR22950">
    <property type="entry name" value="AMINO ACID TRANSPORTER"/>
    <property type="match status" value="1"/>
</dbReference>
<keyword evidence="8" id="KW-1185">Reference proteome</keyword>
<name>A0ABM1AD54_APLCA</name>
<dbReference type="InterPro" id="IPR013057">
    <property type="entry name" value="AA_transpt_TM"/>
</dbReference>
<protein>
    <submittedName>
        <fullName evidence="9">Proton-coupled amino acid transporter 2</fullName>
    </submittedName>
</protein>
<proteinExistence type="predicted"/>
<dbReference type="Proteomes" id="UP000694888">
    <property type="component" value="Unplaced"/>
</dbReference>
<keyword evidence="4 6" id="KW-0472">Membrane</keyword>
<evidence type="ECO:0000256" key="1">
    <source>
        <dbReference type="ARBA" id="ARBA00004141"/>
    </source>
</evidence>
<feature type="region of interest" description="Disordered" evidence="5">
    <location>
        <begin position="1"/>
        <end position="25"/>
    </location>
</feature>
<comment type="subcellular location">
    <subcellularLocation>
        <location evidence="1">Membrane</location>
        <topology evidence="1">Multi-pass membrane protein</topology>
    </subcellularLocation>
</comment>
<feature type="transmembrane region" description="Helical" evidence="6">
    <location>
        <begin position="233"/>
        <end position="255"/>
    </location>
</feature>
<dbReference type="GeneID" id="106013659"/>